<comment type="caution">
    <text evidence="2">The sequence shown here is derived from an EMBL/GenBank/DDBJ whole genome shotgun (WGS) entry which is preliminary data.</text>
</comment>
<dbReference type="InterPro" id="IPR057154">
    <property type="entry name" value="DUF7832"/>
</dbReference>
<accession>A0A3A5KH34</accession>
<organism evidence="2 3">
    <name type="scientific">Mesorhizobium waimense</name>
    <dbReference type="NCBI Taxonomy" id="1300307"/>
    <lineage>
        <taxon>Bacteria</taxon>
        <taxon>Pseudomonadati</taxon>
        <taxon>Pseudomonadota</taxon>
        <taxon>Alphaproteobacteria</taxon>
        <taxon>Hyphomicrobiales</taxon>
        <taxon>Phyllobacteriaceae</taxon>
        <taxon>Mesorhizobium</taxon>
    </lineage>
</organism>
<dbReference type="AlphaFoldDB" id="A0A3A5KH34"/>
<proteinExistence type="predicted"/>
<sequence>MKYDDASWHSGGNFPKDLPDEAGATHIAMFVAWAVLNGLAGEMHMEEFPDERERLKARNLTPREWFLEVCDGKFTDDDLNDTGNPFAARYYDAADTDPVSYMADYSEAFPDGEPLYSVPDEWDTYSTIQPMIDRRYQAWLSTR</sequence>
<evidence type="ECO:0000313" key="2">
    <source>
        <dbReference type="EMBL" id="RJT34337.1"/>
    </source>
</evidence>
<feature type="domain" description="DUF7832" evidence="1">
    <location>
        <begin position="2"/>
        <end position="111"/>
    </location>
</feature>
<dbReference type="Proteomes" id="UP000272706">
    <property type="component" value="Unassembled WGS sequence"/>
</dbReference>
<evidence type="ECO:0000313" key="3">
    <source>
        <dbReference type="Proteomes" id="UP000272706"/>
    </source>
</evidence>
<gene>
    <name evidence="2" type="ORF">D3227_23945</name>
</gene>
<dbReference type="EMBL" id="QZWZ01000020">
    <property type="protein sequence ID" value="RJT34337.1"/>
    <property type="molecule type" value="Genomic_DNA"/>
</dbReference>
<evidence type="ECO:0000259" key="1">
    <source>
        <dbReference type="Pfam" id="PF25191"/>
    </source>
</evidence>
<name>A0A3A5KH34_9HYPH</name>
<protein>
    <recommendedName>
        <fullName evidence="1">DUF7832 domain-containing protein</fullName>
    </recommendedName>
</protein>
<dbReference type="RefSeq" id="WP_120016745.1">
    <property type="nucleotide sequence ID" value="NZ_QZWZ01000020.1"/>
</dbReference>
<keyword evidence="3" id="KW-1185">Reference proteome</keyword>
<dbReference type="Pfam" id="PF25191">
    <property type="entry name" value="DUF7832"/>
    <property type="match status" value="1"/>
</dbReference>
<reference evidence="2 3" key="1">
    <citation type="submission" date="2018-09" db="EMBL/GenBank/DDBJ databases">
        <title>Mesorhizobium carmichaelinearum sp. nov. isolated from Carmichaelinea spp. root nodules in New Zealand.</title>
        <authorList>
            <person name="De Meyer S.E."/>
        </authorList>
    </citation>
    <scope>NUCLEOTIDE SEQUENCE [LARGE SCALE GENOMIC DNA]</scope>
    <source>
        <strain evidence="2 3">ICMP19557</strain>
    </source>
</reference>
<dbReference type="OrthoDB" id="4827574at2"/>